<keyword evidence="1" id="KW-0472">Membrane</keyword>
<feature type="transmembrane region" description="Helical" evidence="1">
    <location>
        <begin position="72"/>
        <end position="92"/>
    </location>
</feature>
<feature type="transmembrane region" description="Helical" evidence="1">
    <location>
        <begin position="176"/>
        <end position="201"/>
    </location>
</feature>
<evidence type="ECO:0000313" key="3">
    <source>
        <dbReference type="Proteomes" id="UP000249046"/>
    </source>
</evidence>
<comment type="caution">
    <text evidence="2">The sequence shown here is derived from an EMBL/GenBank/DDBJ whole genome shotgun (WGS) entry which is preliminary data.</text>
</comment>
<protein>
    <submittedName>
        <fullName evidence="2">Uncharacterized protein</fullName>
    </submittedName>
</protein>
<dbReference type="AlphaFoldDB" id="A0A2W5KWW4"/>
<name>A0A2W5KWW4_9GAMM</name>
<dbReference type="EMBL" id="QFPO01000001">
    <property type="protein sequence ID" value="PZQ19888.1"/>
    <property type="molecule type" value="Genomic_DNA"/>
</dbReference>
<dbReference type="Proteomes" id="UP000249046">
    <property type="component" value="Unassembled WGS sequence"/>
</dbReference>
<keyword evidence="1" id="KW-1133">Transmembrane helix</keyword>
<evidence type="ECO:0000256" key="1">
    <source>
        <dbReference type="SAM" id="Phobius"/>
    </source>
</evidence>
<gene>
    <name evidence="2" type="ORF">DI564_01210</name>
</gene>
<organism evidence="2 3">
    <name type="scientific">Rhodanobacter denitrificans</name>
    <dbReference type="NCBI Taxonomy" id="666685"/>
    <lineage>
        <taxon>Bacteria</taxon>
        <taxon>Pseudomonadati</taxon>
        <taxon>Pseudomonadota</taxon>
        <taxon>Gammaproteobacteria</taxon>
        <taxon>Lysobacterales</taxon>
        <taxon>Rhodanobacteraceae</taxon>
        <taxon>Rhodanobacter</taxon>
    </lineage>
</organism>
<keyword evidence="1" id="KW-0812">Transmembrane</keyword>
<feature type="transmembrane region" description="Helical" evidence="1">
    <location>
        <begin position="34"/>
        <end position="52"/>
    </location>
</feature>
<sequence>MHRVPSALFWLLAPAALGRWLIVAIPSRWHGIDTGSIGAALLLAVAATGLWLSGRIPDDGASQRSPGEQGRWVALVFTGLIGALMAVHAGSFAGARTIAELEGIGRPIAMLLVGWLILASIARRWPGTGVQVDERDRAVARAADAASHVALALAVVAIAVTLGLTPPARLSWASPIAVANLLMFALVAAAFVGHGTALWHYRRDRA</sequence>
<accession>A0A2W5KWW4</accession>
<evidence type="ECO:0000313" key="2">
    <source>
        <dbReference type="EMBL" id="PZQ19888.1"/>
    </source>
</evidence>
<feature type="transmembrane region" description="Helical" evidence="1">
    <location>
        <begin position="143"/>
        <end position="164"/>
    </location>
</feature>
<proteinExistence type="predicted"/>
<feature type="transmembrane region" description="Helical" evidence="1">
    <location>
        <begin position="104"/>
        <end position="122"/>
    </location>
</feature>
<reference evidence="2 3" key="1">
    <citation type="submission" date="2017-08" db="EMBL/GenBank/DDBJ databases">
        <title>Infants hospitalized years apart are colonized by the same room-sourced microbial strains.</title>
        <authorList>
            <person name="Brooks B."/>
            <person name="Olm M.R."/>
            <person name="Firek B.A."/>
            <person name="Baker R."/>
            <person name="Thomas B.C."/>
            <person name="Morowitz M.J."/>
            <person name="Banfield J.F."/>
        </authorList>
    </citation>
    <scope>NUCLEOTIDE SEQUENCE [LARGE SCALE GENOMIC DNA]</scope>
    <source>
        <strain evidence="2">S2_005_003_R2_42</strain>
    </source>
</reference>